<sequence length="418" mass="44082">MPRGTGKAIFVLALLCLVNAFSYVDRSMLALVMPQLTKELALSDTVTGLIAGLPFALCYAICAIPIAWVGDNYNRRNLLAGALAFWSAVTALTGSVHSGWQLAAARFGLGAGEAAGHPTSASLIADSFDLKSRTVAFAALSASVSLGPLIGFPVVGWMLEHHGWRTAYHAVGLAGVVVAIVFFLVVREPPRSARPAAAPKVGFLDGAARLLKTRSYALVIFAGGFNAINQGALLTWGPTFLDRVQHLGPQETTLYFGTLRGIAGLIGALSAAVVVGLLVRRDIRWQIRAAIVVAVLPFLSDMTFLFGGRPLLWQTGLGLSAFFTQFVVAVSYPLYVNVAPNNLRATASAFYFLIASLMGFILGPGIVGFLNDQLAPSMGAGAIAYSMAAASSTALVSALLLILAKRTWVRDAERAEAN</sequence>
<evidence type="ECO:0000256" key="1">
    <source>
        <dbReference type="ARBA" id="ARBA00004141"/>
    </source>
</evidence>
<reference evidence="8" key="1">
    <citation type="submission" date="2023-03" db="EMBL/GenBank/DDBJ databases">
        <title>Andean soil-derived lignocellulolytic bacterial consortium as a source of novel taxa and putative plastic-active enzymes.</title>
        <authorList>
            <person name="Diaz-Garcia L."/>
            <person name="Chuvochina M."/>
            <person name="Feuerriegel G."/>
            <person name="Bunk B."/>
            <person name="Sproer C."/>
            <person name="Streit W.R."/>
            <person name="Rodriguez L.M."/>
            <person name="Overmann J."/>
            <person name="Jimenez D.J."/>
        </authorList>
    </citation>
    <scope>NUCLEOTIDE SEQUENCE</scope>
    <source>
        <strain evidence="8">MAG 26</strain>
    </source>
</reference>
<dbReference type="PROSITE" id="PS50850">
    <property type="entry name" value="MFS"/>
    <property type="match status" value="1"/>
</dbReference>
<keyword evidence="3 6" id="KW-0812">Transmembrane</keyword>
<dbReference type="InterPro" id="IPR036259">
    <property type="entry name" value="MFS_trans_sf"/>
</dbReference>
<dbReference type="EMBL" id="CP119316">
    <property type="protein sequence ID" value="WEK46501.1"/>
    <property type="molecule type" value="Genomic_DNA"/>
</dbReference>
<dbReference type="SUPFAM" id="SSF103473">
    <property type="entry name" value="MFS general substrate transporter"/>
    <property type="match status" value="1"/>
</dbReference>
<accession>A0AAJ5X6G3</accession>
<dbReference type="PANTHER" id="PTHR23505:SF79">
    <property type="entry name" value="PROTEIN SPINSTER"/>
    <property type="match status" value="1"/>
</dbReference>
<dbReference type="GO" id="GO:0022857">
    <property type="term" value="F:transmembrane transporter activity"/>
    <property type="evidence" value="ECO:0007669"/>
    <property type="project" value="InterPro"/>
</dbReference>
<dbReference type="AlphaFoldDB" id="A0AAJ5X6G3"/>
<evidence type="ECO:0000256" key="6">
    <source>
        <dbReference type="SAM" id="Phobius"/>
    </source>
</evidence>
<dbReference type="Proteomes" id="UP001218362">
    <property type="component" value="Chromosome"/>
</dbReference>
<evidence type="ECO:0000256" key="2">
    <source>
        <dbReference type="ARBA" id="ARBA00022448"/>
    </source>
</evidence>
<evidence type="ECO:0000256" key="3">
    <source>
        <dbReference type="ARBA" id="ARBA00022692"/>
    </source>
</evidence>
<dbReference type="CDD" id="cd17328">
    <property type="entry name" value="MFS_spinster_like"/>
    <property type="match status" value="1"/>
</dbReference>
<comment type="subcellular location">
    <subcellularLocation>
        <location evidence="1">Membrane</location>
        <topology evidence="1">Multi-pass membrane protein</topology>
    </subcellularLocation>
</comment>
<evidence type="ECO:0000313" key="9">
    <source>
        <dbReference type="Proteomes" id="UP001218362"/>
    </source>
</evidence>
<keyword evidence="4 6" id="KW-1133">Transmembrane helix</keyword>
<dbReference type="Pfam" id="PF07690">
    <property type="entry name" value="MFS_1"/>
    <property type="match status" value="1"/>
</dbReference>
<dbReference type="GO" id="GO:0016020">
    <property type="term" value="C:membrane"/>
    <property type="evidence" value="ECO:0007669"/>
    <property type="project" value="UniProtKB-SubCell"/>
</dbReference>
<evidence type="ECO:0000313" key="8">
    <source>
        <dbReference type="EMBL" id="WEK46501.1"/>
    </source>
</evidence>
<feature type="transmembrane region" description="Helical" evidence="6">
    <location>
        <begin position="350"/>
        <end position="370"/>
    </location>
</feature>
<feature type="transmembrane region" description="Helical" evidence="6">
    <location>
        <begin position="167"/>
        <end position="186"/>
    </location>
</feature>
<feature type="transmembrane region" description="Helical" evidence="6">
    <location>
        <begin position="382"/>
        <end position="404"/>
    </location>
</feature>
<dbReference type="InterPro" id="IPR011701">
    <property type="entry name" value="MFS"/>
</dbReference>
<protein>
    <submittedName>
        <fullName evidence="8">MFS transporter</fullName>
    </submittedName>
</protein>
<feature type="transmembrane region" description="Helical" evidence="6">
    <location>
        <begin position="291"/>
        <end position="311"/>
    </location>
</feature>
<dbReference type="InterPro" id="IPR044770">
    <property type="entry name" value="MFS_spinster-like"/>
</dbReference>
<evidence type="ECO:0000256" key="5">
    <source>
        <dbReference type="ARBA" id="ARBA00023136"/>
    </source>
</evidence>
<dbReference type="KEGG" id="acob:P0Y56_16065"/>
<name>A0AAJ5X6G3_9SPHN</name>
<feature type="transmembrane region" description="Helical" evidence="6">
    <location>
        <begin position="46"/>
        <end position="69"/>
    </location>
</feature>
<dbReference type="InterPro" id="IPR020846">
    <property type="entry name" value="MFS_dom"/>
</dbReference>
<gene>
    <name evidence="8" type="ORF">P0Y56_16065</name>
</gene>
<dbReference type="Gene3D" id="1.20.1250.20">
    <property type="entry name" value="MFS general substrate transporter like domains"/>
    <property type="match status" value="2"/>
</dbReference>
<organism evidence="8 9">
    <name type="scientific">Candidatus Andeanibacterium colombiense</name>
    <dbReference type="NCBI Taxonomy" id="3121345"/>
    <lineage>
        <taxon>Bacteria</taxon>
        <taxon>Pseudomonadati</taxon>
        <taxon>Pseudomonadota</taxon>
        <taxon>Alphaproteobacteria</taxon>
        <taxon>Sphingomonadales</taxon>
        <taxon>Sphingomonadaceae</taxon>
        <taxon>Candidatus Andeanibacterium</taxon>
    </lineage>
</organism>
<feature type="transmembrane region" description="Helical" evidence="6">
    <location>
        <begin position="257"/>
        <end position="279"/>
    </location>
</feature>
<feature type="transmembrane region" description="Helical" evidence="6">
    <location>
        <begin position="216"/>
        <end position="237"/>
    </location>
</feature>
<keyword evidence="5 6" id="KW-0472">Membrane</keyword>
<dbReference type="PANTHER" id="PTHR23505">
    <property type="entry name" value="SPINSTER"/>
    <property type="match status" value="1"/>
</dbReference>
<evidence type="ECO:0000259" key="7">
    <source>
        <dbReference type="PROSITE" id="PS50850"/>
    </source>
</evidence>
<keyword evidence="2" id="KW-0813">Transport</keyword>
<evidence type="ECO:0000256" key="4">
    <source>
        <dbReference type="ARBA" id="ARBA00022989"/>
    </source>
</evidence>
<dbReference type="PRINTS" id="PR01036">
    <property type="entry name" value="TCRTETB"/>
</dbReference>
<feature type="transmembrane region" description="Helical" evidence="6">
    <location>
        <begin position="317"/>
        <end position="338"/>
    </location>
</feature>
<feature type="transmembrane region" description="Helical" evidence="6">
    <location>
        <begin position="135"/>
        <end position="155"/>
    </location>
</feature>
<feature type="domain" description="Major facilitator superfamily (MFS) profile" evidence="7">
    <location>
        <begin position="11"/>
        <end position="406"/>
    </location>
</feature>
<proteinExistence type="predicted"/>